<dbReference type="Gene3D" id="3.40.50.150">
    <property type="entry name" value="Vaccinia Virus protein VP39"/>
    <property type="match status" value="1"/>
</dbReference>
<comment type="caution">
    <text evidence="1">The sequence shown here is derived from an EMBL/GenBank/DDBJ whole genome shotgun (WGS) entry which is preliminary data.</text>
</comment>
<protein>
    <recommendedName>
        <fullName evidence="3">Methyltransferase domain-containing protein</fullName>
    </recommendedName>
</protein>
<evidence type="ECO:0000313" key="1">
    <source>
        <dbReference type="EMBL" id="KGT79931.1"/>
    </source>
</evidence>
<organism evidence="1 2">
    <name type="scientific">Bradyrhizobium japonicum</name>
    <dbReference type="NCBI Taxonomy" id="375"/>
    <lineage>
        <taxon>Bacteria</taxon>
        <taxon>Pseudomonadati</taxon>
        <taxon>Pseudomonadota</taxon>
        <taxon>Alphaproteobacteria</taxon>
        <taxon>Hyphomicrobiales</taxon>
        <taxon>Nitrobacteraceae</taxon>
        <taxon>Bradyrhizobium</taxon>
    </lineage>
</organism>
<dbReference type="STRING" id="375.BKD09_RS39170"/>
<dbReference type="InterPro" id="IPR029063">
    <property type="entry name" value="SAM-dependent_MTases_sf"/>
</dbReference>
<accession>A0A0A3Y3I6</accession>
<dbReference type="SUPFAM" id="SSF53335">
    <property type="entry name" value="S-adenosyl-L-methionine-dependent methyltransferases"/>
    <property type="match status" value="1"/>
</dbReference>
<dbReference type="EMBL" id="JRPN01000006">
    <property type="protein sequence ID" value="KGT79931.1"/>
    <property type="molecule type" value="Genomic_DNA"/>
</dbReference>
<proteinExistence type="predicted"/>
<name>A0A0A3Y3I6_BRAJP</name>
<reference evidence="1 2" key="1">
    <citation type="submission" date="2014-09" db="EMBL/GenBank/DDBJ databases">
        <title>Draft genome of Bradyrhizobium japonicum Is-34.</title>
        <authorList>
            <person name="Tsurumaru H."/>
            <person name="Yamakawa T."/>
            <person name="Hashimoto S."/>
            <person name="Okizaki K."/>
            <person name="Kanesaki Y."/>
            <person name="Yoshikawa H."/>
            <person name="Yajima S."/>
        </authorList>
    </citation>
    <scope>NUCLEOTIDE SEQUENCE [LARGE SCALE GENOMIC DNA]</scope>
    <source>
        <strain evidence="1 2">Is-34</strain>
    </source>
</reference>
<dbReference type="Proteomes" id="UP000030377">
    <property type="component" value="Unassembled WGS sequence"/>
</dbReference>
<evidence type="ECO:0000313" key="2">
    <source>
        <dbReference type="Proteomes" id="UP000030377"/>
    </source>
</evidence>
<dbReference type="RefSeq" id="WP_028159072.1">
    <property type="nucleotide sequence ID" value="NZ_JANUDC010000001.1"/>
</dbReference>
<dbReference type="AlphaFoldDB" id="A0A0A3Y3I6"/>
<evidence type="ECO:0008006" key="3">
    <source>
        <dbReference type="Google" id="ProtNLM"/>
    </source>
</evidence>
<dbReference type="Pfam" id="PF13489">
    <property type="entry name" value="Methyltransf_23"/>
    <property type="match status" value="1"/>
</dbReference>
<sequence>MSSIITDFSQVYPYLDGSKFKDTIVVQYRGDGDVRYRCDVLVDICRGKRVLHVGCCDHLPLIKRKIDNRDWLHGLITECSEYTVGVDIDADAVREASRISGLDNMVAGDVTSGQKIDAISGRKFDIAVFGEVVEHIPNPVSFLSRFRENYGDVVDQIVITVPNAFRGGNIKGILKNVETINSDHRFFFTPYTIAKVAIDAGYAPVEVKMATFMRAGKLKSMLLRQLPLLAEDIIFIGAATPARPD</sequence>
<gene>
    <name evidence="1" type="ORF">MA20_10570</name>
</gene>